<accession>A0ABP7P3F0</accession>
<keyword evidence="3" id="KW-0805">Transcription regulation</keyword>
<dbReference type="InterPro" id="IPR000551">
    <property type="entry name" value="MerR-type_HTH_dom"/>
</dbReference>
<dbReference type="PRINTS" id="PR00040">
    <property type="entry name" value="HTHMERR"/>
</dbReference>
<gene>
    <name evidence="7" type="primary">cueR</name>
    <name evidence="7" type="ORF">GCM10022278_16170</name>
</gene>
<dbReference type="RefSeq" id="WP_344805115.1">
    <property type="nucleotide sequence ID" value="NZ_BAABBO010000007.1"/>
</dbReference>
<proteinExistence type="predicted"/>
<dbReference type="PANTHER" id="PTHR30204">
    <property type="entry name" value="REDOX-CYCLING DRUG-SENSING TRANSCRIPTIONAL ACTIVATOR SOXR"/>
    <property type="match status" value="1"/>
</dbReference>
<dbReference type="InterPro" id="IPR015358">
    <property type="entry name" value="Tscrpt_reg_MerR_DNA-bd"/>
</dbReference>
<dbReference type="Gene3D" id="1.10.1660.10">
    <property type="match status" value="1"/>
</dbReference>
<sequence>MNIGQAAKASGITAKMLRHYESIGLIRESQRNEAGYRLYSEADLHILRFVKHARSLGFSLDDIRHLLSLWQDGSRASADVKALALAHMAALDEKIRALSDMRSEIKALADSCKGDQRPECPIIAGLAADDESSGGMTA</sequence>
<evidence type="ECO:0000256" key="2">
    <source>
        <dbReference type="ARBA" id="ARBA00022490"/>
    </source>
</evidence>
<evidence type="ECO:0000256" key="4">
    <source>
        <dbReference type="ARBA" id="ARBA00023125"/>
    </source>
</evidence>
<dbReference type="EMBL" id="BAABBO010000007">
    <property type="protein sequence ID" value="GAA3958554.1"/>
    <property type="molecule type" value="Genomic_DNA"/>
</dbReference>
<dbReference type="PROSITE" id="PS50937">
    <property type="entry name" value="HTH_MERR_2"/>
    <property type="match status" value="1"/>
</dbReference>
<dbReference type="PANTHER" id="PTHR30204:SF94">
    <property type="entry name" value="HEAVY METAL-DEPENDENT TRANSCRIPTIONAL REGULATOR HI_0293-RELATED"/>
    <property type="match status" value="1"/>
</dbReference>
<dbReference type="Proteomes" id="UP001501337">
    <property type="component" value="Unassembled WGS sequence"/>
</dbReference>
<protein>
    <submittedName>
        <fullName evidence="7">Cu(I)-responsive transcriptional regulator</fullName>
    </submittedName>
</protein>
<dbReference type="Pfam" id="PF09278">
    <property type="entry name" value="MerR-DNA-bind"/>
    <property type="match status" value="1"/>
</dbReference>
<name>A0ABP7P3F0_9GAMM</name>
<dbReference type="InterPro" id="IPR009061">
    <property type="entry name" value="DNA-bd_dom_put_sf"/>
</dbReference>
<dbReference type="SUPFAM" id="SSF46955">
    <property type="entry name" value="Putative DNA-binding domain"/>
    <property type="match status" value="1"/>
</dbReference>
<keyword evidence="5" id="KW-0804">Transcription</keyword>
<dbReference type="NCBIfam" id="TIGR02044">
    <property type="entry name" value="CueR"/>
    <property type="match status" value="1"/>
</dbReference>
<reference evidence="8" key="1">
    <citation type="journal article" date="2019" name="Int. J. Syst. Evol. Microbiol.">
        <title>The Global Catalogue of Microorganisms (GCM) 10K type strain sequencing project: providing services to taxonomists for standard genome sequencing and annotation.</title>
        <authorList>
            <consortium name="The Broad Institute Genomics Platform"/>
            <consortium name="The Broad Institute Genome Sequencing Center for Infectious Disease"/>
            <person name="Wu L."/>
            <person name="Ma J."/>
        </authorList>
    </citation>
    <scope>NUCLEOTIDE SEQUENCE [LARGE SCALE GENOMIC DNA]</scope>
    <source>
        <strain evidence="8">JCM 17555</strain>
    </source>
</reference>
<comment type="subcellular location">
    <subcellularLocation>
        <location evidence="1">Cytoplasm</location>
    </subcellularLocation>
</comment>
<dbReference type="SMART" id="SM00422">
    <property type="entry name" value="HTH_MERR"/>
    <property type="match status" value="1"/>
</dbReference>
<evidence type="ECO:0000259" key="6">
    <source>
        <dbReference type="PROSITE" id="PS50937"/>
    </source>
</evidence>
<comment type="caution">
    <text evidence="7">The sequence shown here is derived from an EMBL/GenBank/DDBJ whole genome shotgun (WGS) entry which is preliminary data.</text>
</comment>
<evidence type="ECO:0000256" key="5">
    <source>
        <dbReference type="ARBA" id="ARBA00023163"/>
    </source>
</evidence>
<dbReference type="InterPro" id="IPR011789">
    <property type="entry name" value="CueR"/>
</dbReference>
<keyword evidence="2" id="KW-0963">Cytoplasm</keyword>
<dbReference type="PROSITE" id="PS00552">
    <property type="entry name" value="HTH_MERR_1"/>
    <property type="match status" value="1"/>
</dbReference>
<keyword evidence="4" id="KW-0238">DNA-binding</keyword>
<keyword evidence="8" id="KW-1185">Reference proteome</keyword>
<organism evidence="7 8">
    <name type="scientific">Allohahella marinimesophila</name>
    <dbReference type="NCBI Taxonomy" id="1054972"/>
    <lineage>
        <taxon>Bacteria</taxon>
        <taxon>Pseudomonadati</taxon>
        <taxon>Pseudomonadota</taxon>
        <taxon>Gammaproteobacteria</taxon>
        <taxon>Oceanospirillales</taxon>
        <taxon>Hahellaceae</taxon>
        <taxon>Allohahella</taxon>
    </lineage>
</organism>
<evidence type="ECO:0000313" key="7">
    <source>
        <dbReference type="EMBL" id="GAA3958554.1"/>
    </source>
</evidence>
<evidence type="ECO:0000313" key="8">
    <source>
        <dbReference type="Proteomes" id="UP001501337"/>
    </source>
</evidence>
<dbReference type="InterPro" id="IPR047057">
    <property type="entry name" value="MerR_fam"/>
</dbReference>
<feature type="domain" description="HTH merR-type" evidence="6">
    <location>
        <begin position="1"/>
        <end position="69"/>
    </location>
</feature>
<evidence type="ECO:0000256" key="3">
    <source>
        <dbReference type="ARBA" id="ARBA00023015"/>
    </source>
</evidence>
<dbReference type="Pfam" id="PF00376">
    <property type="entry name" value="MerR"/>
    <property type="match status" value="1"/>
</dbReference>
<evidence type="ECO:0000256" key="1">
    <source>
        <dbReference type="ARBA" id="ARBA00004496"/>
    </source>
</evidence>